<keyword evidence="4" id="KW-1185">Reference proteome</keyword>
<evidence type="ECO:0000313" key="4">
    <source>
        <dbReference type="Proteomes" id="UP000693970"/>
    </source>
</evidence>
<feature type="region of interest" description="Disordered" evidence="1">
    <location>
        <begin position="1"/>
        <end position="130"/>
    </location>
</feature>
<keyword evidence="2" id="KW-0812">Transmembrane</keyword>
<evidence type="ECO:0000313" key="3">
    <source>
        <dbReference type="EMBL" id="KAG7345685.1"/>
    </source>
</evidence>
<reference evidence="3" key="2">
    <citation type="submission" date="2021-04" db="EMBL/GenBank/DDBJ databases">
        <authorList>
            <person name="Podell S."/>
        </authorList>
    </citation>
    <scope>NUCLEOTIDE SEQUENCE</scope>
    <source>
        <strain evidence="3">Hildebrandi</strain>
    </source>
</reference>
<dbReference type="EMBL" id="JAGRRH010000022">
    <property type="protein sequence ID" value="KAG7345685.1"/>
    <property type="molecule type" value="Genomic_DNA"/>
</dbReference>
<evidence type="ECO:0008006" key="5">
    <source>
        <dbReference type="Google" id="ProtNLM"/>
    </source>
</evidence>
<dbReference type="Proteomes" id="UP000693970">
    <property type="component" value="Unassembled WGS sequence"/>
</dbReference>
<feature type="region of interest" description="Disordered" evidence="1">
    <location>
        <begin position="208"/>
        <end position="257"/>
    </location>
</feature>
<reference evidence="3" key="1">
    <citation type="journal article" date="2021" name="Sci. Rep.">
        <title>Diploid genomic architecture of Nitzschia inconspicua, an elite biomass production diatom.</title>
        <authorList>
            <person name="Oliver A."/>
            <person name="Podell S."/>
            <person name="Pinowska A."/>
            <person name="Traller J.C."/>
            <person name="Smith S.R."/>
            <person name="McClure R."/>
            <person name="Beliaev A."/>
            <person name="Bohutskyi P."/>
            <person name="Hill E.A."/>
            <person name="Rabines A."/>
            <person name="Zheng H."/>
            <person name="Allen L.Z."/>
            <person name="Kuo A."/>
            <person name="Grigoriev I.V."/>
            <person name="Allen A.E."/>
            <person name="Hazlebeck D."/>
            <person name="Allen E.E."/>
        </authorList>
    </citation>
    <scope>NUCLEOTIDE SEQUENCE</scope>
    <source>
        <strain evidence="3">Hildebrandi</strain>
    </source>
</reference>
<accession>A0A9K3PFT7</accession>
<sequence length="451" mass="50026">MNRMGEEKLEQATIVALPNTTTTTTTTIRTVRLEDSGNNRSSTPKKPTFRQRRSLREASASASLHDDMEDDGADEEEEEESSERDYIPGAFHAGPSVGSTTRSPSVDDEDSSSVTSYTNETSSLTDRDLVSTATPVEAKVVDESVVEAEVQARVEAELNQRPLVQAIVTSEGKKRHCLFVALGLVPILIISLAVGLIFGLRDNPNNMDEFPSSQPSHMPSDSPSQIPTEVAPTISFAPSQAPSIPGPPSVSSQPSSAPSNSLQVHLVQMEIDIFPFPSGQKLAGWDEYVFEKVTEQMIHKYLYIPGNYSDFQSLAVSADVRQQDYQQYRHQRMLLSRMLQDGSLLIQCDLVLRFRTEADLFDVNELVYKVFYPDDDDSYLRLNDYLLNLQSNSTAFSLLQSTSINVKGYTAMAGDIEIATGSGFKDDESSCINRYSFRIWLLLTSFLWLIG</sequence>
<dbReference type="AlphaFoldDB" id="A0A9K3PFT7"/>
<evidence type="ECO:0000256" key="2">
    <source>
        <dbReference type="SAM" id="Phobius"/>
    </source>
</evidence>
<feature type="compositionally biased region" description="Polar residues" evidence="1">
    <location>
        <begin position="208"/>
        <end position="227"/>
    </location>
</feature>
<evidence type="ECO:0000256" key="1">
    <source>
        <dbReference type="SAM" id="MobiDB-lite"/>
    </source>
</evidence>
<comment type="caution">
    <text evidence="3">The sequence shown here is derived from an EMBL/GenBank/DDBJ whole genome shotgun (WGS) entry which is preliminary data.</text>
</comment>
<gene>
    <name evidence="3" type="ORF">IV203_033216</name>
</gene>
<name>A0A9K3PFT7_9STRA</name>
<feature type="transmembrane region" description="Helical" evidence="2">
    <location>
        <begin position="177"/>
        <end position="200"/>
    </location>
</feature>
<feature type="compositionally biased region" description="Acidic residues" evidence="1">
    <location>
        <begin position="67"/>
        <end position="82"/>
    </location>
</feature>
<organism evidence="3 4">
    <name type="scientific">Nitzschia inconspicua</name>
    <dbReference type="NCBI Taxonomy" id="303405"/>
    <lineage>
        <taxon>Eukaryota</taxon>
        <taxon>Sar</taxon>
        <taxon>Stramenopiles</taxon>
        <taxon>Ochrophyta</taxon>
        <taxon>Bacillariophyta</taxon>
        <taxon>Bacillariophyceae</taxon>
        <taxon>Bacillariophycidae</taxon>
        <taxon>Bacillariales</taxon>
        <taxon>Bacillariaceae</taxon>
        <taxon>Nitzschia</taxon>
    </lineage>
</organism>
<protein>
    <recommendedName>
        <fullName evidence="5">SEA domain-containing protein</fullName>
    </recommendedName>
</protein>
<keyword evidence="2" id="KW-0472">Membrane</keyword>
<keyword evidence="2" id="KW-1133">Transmembrane helix</keyword>
<proteinExistence type="predicted"/>
<feature type="compositionally biased region" description="Basic and acidic residues" evidence="1">
    <location>
        <begin position="1"/>
        <end position="10"/>
    </location>
</feature>